<dbReference type="AlphaFoldDB" id="A0A803JVU8"/>
<name>A0A803JVU8_XENTR</name>
<dbReference type="InterPro" id="IPR036872">
    <property type="entry name" value="CH_dom_sf"/>
</dbReference>
<evidence type="ECO:0000313" key="2">
    <source>
        <dbReference type="Ensembl" id="ENSXETP00000112164"/>
    </source>
</evidence>
<dbReference type="InterPro" id="IPR001715">
    <property type="entry name" value="CH_dom"/>
</dbReference>
<organism evidence="2">
    <name type="scientific">Xenopus tropicalis</name>
    <name type="common">Western clawed frog</name>
    <name type="synonym">Silurana tropicalis</name>
    <dbReference type="NCBI Taxonomy" id="8364"/>
    <lineage>
        <taxon>Eukaryota</taxon>
        <taxon>Metazoa</taxon>
        <taxon>Chordata</taxon>
        <taxon>Craniata</taxon>
        <taxon>Vertebrata</taxon>
        <taxon>Euteleostomi</taxon>
        <taxon>Amphibia</taxon>
        <taxon>Batrachia</taxon>
        <taxon>Anura</taxon>
        <taxon>Pipoidea</taxon>
        <taxon>Pipidae</taxon>
        <taxon>Xenopodinae</taxon>
        <taxon>Xenopus</taxon>
        <taxon>Silurana</taxon>
    </lineage>
</organism>
<feature type="domain" description="Calponin-homology (CH)" evidence="1">
    <location>
        <begin position="1"/>
        <end position="100"/>
    </location>
</feature>
<accession>A0A803JVU8</accession>
<dbReference type="SMART" id="SM00033">
    <property type="entry name" value="CH"/>
    <property type="match status" value="1"/>
</dbReference>
<dbReference type="GeneTree" id="ENSGT00940000156057"/>
<dbReference type="Bgee" id="ENSXETG00000006343">
    <property type="expression patterns" value="Expressed in 2-cell stage embryo and 12 other cell types or tissues"/>
</dbReference>
<proteinExistence type="predicted"/>
<dbReference type="PANTHER" id="PTHR23167:SF89">
    <property type="entry name" value="MICAL-LIKE PROTEIN 1"/>
    <property type="match status" value="1"/>
</dbReference>
<sequence>MSASRNLQQWCSRQCEGYPGILIYDLSSSFRDGLAFCALIHRHRPDLIDFDSLSKENVFENNRLAFEVAERELGIPALLDPEDMVNLWQPMKFWFSLLNL</sequence>
<dbReference type="InterPro" id="IPR050540">
    <property type="entry name" value="F-actin_Monoox_Mical"/>
</dbReference>
<dbReference type="Pfam" id="PF00307">
    <property type="entry name" value="CH"/>
    <property type="match status" value="1"/>
</dbReference>
<reference evidence="2" key="1">
    <citation type="journal article" date="2010" name="Science">
        <title>The genome of the Western clawed frog Xenopus tropicalis.</title>
        <authorList>
            <person name="Hellsten U."/>
            <person name="Harland R.M."/>
            <person name="Gilchrist M.J."/>
            <person name="Hendrix D."/>
            <person name="Jurka J."/>
            <person name="Kapitonov V."/>
            <person name="Ovcharenko I."/>
            <person name="Putnam N.H."/>
            <person name="Shu S."/>
            <person name="Taher L."/>
            <person name="Blitz I.L."/>
            <person name="Blumberg B."/>
            <person name="Dichmann D.S."/>
            <person name="Dubchak I."/>
            <person name="Amaya E."/>
            <person name="Detter J.C."/>
            <person name="Fletcher R."/>
            <person name="Gerhard D.S."/>
            <person name="Goodstein D."/>
            <person name="Graves T."/>
            <person name="Grigoriev I.V."/>
            <person name="Grimwood J."/>
            <person name="Kawashima T."/>
            <person name="Lindquist E."/>
            <person name="Lucas S.M."/>
            <person name="Mead P.E."/>
            <person name="Mitros T."/>
            <person name="Ogino H."/>
            <person name="Ohta Y."/>
            <person name="Poliakov A.V."/>
            <person name="Pollet N."/>
            <person name="Robert J."/>
            <person name="Salamov A."/>
            <person name="Sater A.K."/>
            <person name="Schmutz J."/>
            <person name="Terry A."/>
            <person name="Vize P.D."/>
            <person name="Warren W.C."/>
            <person name="Wells D."/>
            <person name="Wills A."/>
            <person name="Wilson R.K."/>
            <person name="Zimmerman L.B."/>
            <person name="Zorn A.M."/>
            <person name="Grainger R."/>
            <person name="Grammer T."/>
            <person name="Khokha M.K."/>
            <person name="Richardson P.M."/>
            <person name="Rokhsar D.S."/>
        </authorList>
    </citation>
    <scope>NUCLEOTIDE SEQUENCE [LARGE SCALE GENOMIC DNA]</scope>
    <source>
        <strain evidence="2">Nigerian</strain>
    </source>
</reference>
<dbReference type="Gene3D" id="1.10.418.10">
    <property type="entry name" value="Calponin-like domain"/>
    <property type="match status" value="1"/>
</dbReference>
<dbReference type="Xenbase" id="XB-GENE-493743">
    <property type="gene designation" value="micall1"/>
</dbReference>
<evidence type="ECO:0000259" key="1">
    <source>
        <dbReference type="PROSITE" id="PS50021"/>
    </source>
</evidence>
<protein>
    <submittedName>
        <fullName evidence="2">MICAL-like 1</fullName>
    </submittedName>
</protein>
<dbReference type="PANTHER" id="PTHR23167">
    <property type="entry name" value="CALPONIN HOMOLOGY DOMAIN-CONTAINING PROTEIN DDB_G0272472-RELATED"/>
    <property type="match status" value="1"/>
</dbReference>
<gene>
    <name evidence="2" type="primary">micall1</name>
</gene>
<dbReference type="SUPFAM" id="SSF47576">
    <property type="entry name" value="Calponin-homology domain, CH-domain"/>
    <property type="match status" value="1"/>
</dbReference>
<dbReference type="PROSITE" id="PS50021">
    <property type="entry name" value="CH"/>
    <property type="match status" value="1"/>
</dbReference>
<reference evidence="2" key="2">
    <citation type="submission" date="2021-03" db="UniProtKB">
        <authorList>
            <consortium name="Ensembl"/>
        </authorList>
    </citation>
    <scope>IDENTIFICATION</scope>
</reference>
<dbReference type="Ensembl" id="ENSXETT00000109724">
    <property type="protein sequence ID" value="ENSXETP00000112164"/>
    <property type="gene ID" value="ENSXETG00000006343"/>
</dbReference>